<name>A0A8S4A2T5_9EUPU</name>
<evidence type="ECO:0000256" key="3">
    <source>
        <dbReference type="ARBA" id="ARBA00022692"/>
    </source>
</evidence>
<feature type="binding site" evidence="6">
    <location>
        <position position="278"/>
    </location>
    <ligand>
        <name>Na(+)</name>
        <dbReference type="ChEBI" id="CHEBI:29101"/>
        <label>1</label>
    </ligand>
</feature>
<dbReference type="InterPro" id="IPR000175">
    <property type="entry name" value="Na/ntran_symport"/>
</dbReference>
<comment type="subcellular location">
    <subcellularLocation>
        <location evidence="1">Membrane</location>
        <topology evidence="1">Multi-pass membrane protein</topology>
    </subcellularLocation>
</comment>
<feature type="binding site" evidence="6">
    <location>
        <position position="177"/>
    </location>
    <ligand>
        <name>Na(+)</name>
        <dbReference type="ChEBI" id="CHEBI:29101"/>
        <label>1</label>
    </ligand>
</feature>
<proteinExistence type="predicted"/>
<feature type="transmembrane region" description="Helical" evidence="8">
    <location>
        <begin position="253"/>
        <end position="276"/>
    </location>
</feature>
<dbReference type="InterPro" id="IPR037272">
    <property type="entry name" value="SNS_sf"/>
</dbReference>
<evidence type="ECO:0000313" key="10">
    <source>
        <dbReference type="Proteomes" id="UP000678393"/>
    </source>
</evidence>
<dbReference type="PROSITE" id="PS50267">
    <property type="entry name" value="NA_NEUROTRAN_SYMP_3"/>
    <property type="match status" value="1"/>
</dbReference>
<feature type="transmembrane region" description="Helical" evidence="8">
    <location>
        <begin position="382"/>
        <end position="404"/>
    </location>
</feature>
<comment type="caution">
    <text evidence="9">The sequence shown here is derived from an EMBL/GenBank/DDBJ whole genome shotgun (WGS) entry which is preliminary data.</text>
</comment>
<feature type="binding site" evidence="6">
    <location>
        <position position="277"/>
    </location>
    <ligand>
        <name>Na(+)</name>
        <dbReference type="ChEBI" id="CHEBI:29101"/>
        <label>1</label>
    </ligand>
</feature>
<dbReference type="GO" id="GO:0035725">
    <property type="term" value="P:sodium ion transmembrane transport"/>
    <property type="evidence" value="ECO:0007669"/>
    <property type="project" value="TreeGrafter"/>
</dbReference>
<evidence type="ECO:0000256" key="7">
    <source>
        <dbReference type="PIRSR" id="PIRSR600175-2"/>
    </source>
</evidence>
<dbReference type="GO" id="GO:0005886">
    <property type="term" value="C:plasma membrane"/>
    <property type="evidence" value="ECO:0007669"/>
    <property type="project" value="TreeGrafter"/>
</dbReference>
<evidence type="ECO:0000256" key="8">
    <source>
        <dbReference type="SAM" id="Phobius"/>
    </source>
</evidence>
<feature type="transmembrane region" description="Helical" evidence="8">
    <location>
        <begin position="424"/>
        <end position="449"/>
    </location>
</feature>
<feature type="transmembrane region" description="Helical" evidence="8">
    <location>
        <begin position="7"/>
        <end position="28"/>
    </location>
</feature>
<protein>
    <submittedName>
        <fullName evidence="9">Uncharacterized protein</fullName>
    </submittedName>
</protein>
<evidence type="ECO:0000256" key="2">
    <source>
        <dbReference type="ARBA" id="ARBA00022448"/>
    </source>
</evidence>
<feature type="transmembrane region" description="Helical" evidence="8">
    <location>
        <begin position="94"/>
        <end position="114"/>
    </location>
</feature>
<feature type="transmembrane region" description="Helical" evidence="8">
    <location>
        <begin position="342"/>
        <end position="361"/>
    </location>
</feature>
<keyword evidence="6" id="KW-0915">Sodium</keyword>
<dbReference type="EMBL" id="CAJHNH020007445">
    <property type="protein sequence ID" value="CAG5134640.1"/>
    <property type="molecule type" value="Genomic_DNA"/>
</dbReference>
<gene>
    <name evidence="9" type="ORF">CUNI_LOCUS20198</name>
</gene>
<feature type="binding site" evidence="6">
    <location>
        <position position="209"/>
    </location>
    <ligand>
        <name>Na(+)</name>
        <dbReference type="ChEBI" id="CHEBI:29101"/>
        <label>1</label>
    </ligand>
</feature>
<dbReference type="SUPFAM" id="SSF161070">
    <property type="entry name" value="SNF-like"/>
    <property type="match status" value="1"/>
</dbReference>
<evidence type="ECO:0000256" key="5">
    <source>
        <dbReference type="ARBA" id="ARBA00023136"/>
    </source>
</evidence>
<dbReference type="Proteomes" id="UP000678393">
    <property type="component" value="Unassembled WGS sequence"/>
</dbReference>
<feature type="transmembrane region" description="Helical" evidence="8">
    <location>
        <begin position="305"/>
        <end position="330"/>
    </location>
</feature>
<evidence type="ECO:0000256" key="4">
    <source>
        <dbReference type="ARBA" id="ARBA00022989"/>
    </source>
</evidence>
<feature type="transmembrane region" description="Helical" evidence="8">
    <location>
        <begin position="121"/>
        <end position="138"/>
    </location>
</feature>
<dbReference type="PANTHER" id="PTHR11616">
    <property type="entry name" value="SODIUM/CHLORIDE DEPENDENT TRANSPORTER"/>
    <property type="match status" value="1"/>
</dbReference>
<feature type="disulfide bond" evidence="7">
    <location>
        <begin position="40"/>
        <end position="49"/>
    </location>
</feature>
<keyword evidence="7" id="KW-1015">Disulfide bond</keyword>
<feature type="transmembrane region" description="Helical" evidence="8">
    <location>
        <begin position="170"/>
        <end position="191"/>
    </location>
</feature>
<sequence>IGLASCIIVFLLDCYYNIILCWAFYYFFASLTTELPWQHCGHDWNTENCSEDFTKTLNGTSKSSGTLMDPVTEYWENKVLDISDGLHHIGKLKLDLALCLLLAWVLVFCCICGGIKSTGQVVYVTATSPYIFMVILLVRNSMLDGAMEGVKYYLTPDISKLTEITVWVDAGTQILFSCSIGLGTLTALGSYNKFTHNSYRDSVIFSAVNSGTSLLAGLIVFTCLGFMAKQQRRSIAEVAESGPGLAFIAYPKAVAQMPVASVWSLFFFLMIILIGLDSQFVGVEGVIATVVDQYPLILRKRYRKLGFTVVCCIVMFLIGLLMVCQGGMYVFQLFDYYSGSRIILLVALCELVAIAHVYGIHRFSDNVRMMIGESWLSHTIPYLQVCWAVISPFFCVVVFAMSIINYSDLSYRRANGRVYNYPVWGITIGWLLAGTSVVCIPLVAAFKFVKYGTSYEILKLLMVPYHLHKHQKRPQDYGERSLWEYETERGHYKMSAQMPENATNNSGGYVSEHCEMFVKV</sequence>
<keyword evidence="4 8" id="KW-1133">Transmembrane helix</keyword>
<dbReference type="OrthoDB" id="6581954at2759"/>
<dbReference type="PANTHER" id="PTHR11616:SF309">
    <property type="entry name" value="TRANSPORTER"/>
    <property type="match status" value="1"/>
</dbReference>
<keyword evidence="3 8" id="KW-0812">Transmembrane</keyword>
<keyword evidence="10" id="KW-1185">Reference proteome</keyword>
<evidence type="ECO:0000313" key="9">
    <source>
        <dbReference type="EMBL" id="CAG5134640.1"/>
    </source>
</evidence>
<dbReference type="GO" id="GO:0006865">
    <property type="term" value="P:amino acid transport"/>
    <property type="evidence" value="ECO:0007669"/>
    <property type="project" value="TreeGrafter"/>
</dbReference>
<dbReference type="PRINTS" id="PR00176">
    <property type="entry name" value="NANEUSMPORT"/>
</dbReference>
<keyword evidence="6" id="KW-0479">Metal-binding</keyword>
<evidence type="ECO:0000256" key="1">
    <source>
        <dbReference type="ARBA" id="ARBA00004141"/>
    </source>
</evidence>
<dbReference type="AlphaFoldDB" id="A0A8S4A2T5"/>
<feature type="non-terminal residue" evidence="9">
    <location>
        <position position="520"/>
    </location>
</feature>
<dbReference type="PROSITE" id="PS00754">
    <property type="entry name" value="NA_NEUROTRAN_SYMP_2"/>
    <property type="match status" value="1"/>
</dbReference>
<dbReference type="GO" id="GO:0046872">
    <property type="term" value="F:metal ion binding"/>
    <property type="evidence" value="ECO:0007669"/>
    <property type="project" value="UniProtKB-KW"/>
</dbReference>
<evidence type="ECO:0000256" key="6">
    <source>
        <dbReference type="PIRSR" id="PIRSR600175-1"/>
    </source>
</evidence>
<reference evidence="9" key="1">
    <citation type="submission" date="2021-04" db="EMBL/GenBank/DDBJ databases">
        <authorList>
            <consortium name="Molecular Ecology Group"/>
        </authorList>
    </citation>
    <scope>NUCLEOTIDE SEQUENCE</scope>
</reference>
<keyword evidence="5 8" id="KW-0472">Membrane</keyword>
<dbReference type="Pfam" id="PF00209">
    <property type="entry name" value="SNF"/>
    <property type="match status" value="1"/>
</dbReference>
<accession>A0A8S4A2T5</accession>
<keyword evidence="2" id="KW-0813">Transport</keyword>
<organism evidence="9 10">
    <name type="scientific">Candidula unifasciata</name>
    <dbReference type="NCBI Taxonomy" id="100452"/>
    <lineage>
        <taxon>Eukaryota</taxon>
        <taxon>Metazoa</taxon>
        <taxon>Spiralia</taxon>
        <taxon>Lophotrochozoa</taxon>
        <taxon>Mollusca</taxon>
        <taxon>Gastropoda</taxon>
        <taxon>Heterobranchia</taxon>
        <taxon>Euthyneura</taxon>
        <taxon>Panpulmonata</taxon>
        <taxon>Eupulmonata</taxon>
        <taxon>Stylommatophora</taxon>
        <taxon>Helicina</taxon>
        <taxon>Helicoidea</taxon>
        <taxon>Geomitridae</taxon>
        <taxon>Candidula</taxon>
    </lineage>
</organism>
<feature type="transmembrane region" description="Helical" evidence="8">
    <location>
        <begin position="203"/>
        <end position="228"/>
    </location>
</feature>